<dbReference type="PRINTS" id="PR00237">
    <property type="entry name" value="GPCRRHODOPSN"/>
</dbReference>
<organism evidence="15 16">
    <name type="scientific">Pygocentrus nattereri</name>
    <name type="common">Red-bellied piranha</name>
    <dbReference type="NCBI Taxonomy" id="42514"/>
    <lineage>
        <taxon>Eukaryota</taxon>
        <taxon>Metazoa</taxon>
        <taxon>Chordata</taxon>
        <taxon>Craniata</taxon>
        <taxon>Vertebrata</taxon>
        <taxon>Euteleostomi</taxon>
        <taxon>Actinopterygii</taxon>
        <taxon>Neopterygii</taxon>
        <taxon>Teleostei</taxon>
        <taxon>Ostariophysi</taxon>
        <taxon>Characiformes</taxon>
        <taxon>Characoidei</taxon>
        <taxon>Pygocentrus</taxon>
    </lineage>
</organism>
<dbReference type="GeneTree" id="ENSGT00950000182934"/>
<keyword evidence="4 13" id="KW-1133">Transmembrane helix</keyword>
<keyword evidence="5 12" id="KW-0297">G-protein coupled receptor</keyword>
<evidence type="ECO:0000259" key="14">
    <source>
        <dbReference type="PROSITE" id="PS50262"/>
    </source>
</evidence>
<keyword evidence="9" id="KW-0325">Glycoprotein</keyword>
<evidence type="ECO:0000256" key="8">
    <source>
        <dbReference type="ARBA" id="ARBA00023170"/>
    </source>
</evidence>
<keyword evidence="6 13" id="KW-0472">Membrane</keyword>
<proteinExistence type="inferred from homology"/>
<feature type="transmembrane region" description="Helical" evidence="13">
    <location>
        <begin position="148"/>
        <end position="174"/>
    </location>
</feature>
<evidence type="ECO:0000256" key="7">
    <source>
        <dbReference type="ARBA" id="ARBA00023157"/>
    </source>
</evidence>
<dbReference type="PANTHER" id="PTHR24249:SF415">
    <property type="entry name" value="TRACE AMINE-ASSOCIATED RECEPTOR 1"/>
    <property type="match status" value="1"/>
</dbReference>
<evidence type="ECO:0000256" key="1">
    <source>
        <dbReference type="ARBA" id="ARBA00004651"/>
    </source>
</evidence>
<evidence type="ECO:0000256" key="5">
    <source>
        <dbReference type="ARBA" id="ARBA00023040"/>
    </source>
</evidence>
<dbReference type="FunFam" id="1.20.1070.10:FF:000030">
    <property type="entry name" value="trace amine-associated receptor 1"/>
    <property type="match status" value="1"/>
</dbReference>
<reference evidence="15 16" key="1">
    <citation type="submission" date="2020-10" db="EMBL/GenBank/DDBJ databases">
        <title>Pygocentrus nattereri (red-bellied piranha) genome, fPygNat1, primary haplotype.</title>
        <authorList>
            <person name="Myers G."/>
            <person name="Meyer A."/>
            <person name="Karagic N."/>
            <person name="Pippel M."/>
            <person name="Winkler S."/>
            <person name="Tracey A."/>
            <person name="Wood J."/>
            <person name="Formenti G."/>
            <person name="Howe K."/>
            <person name="Fedrigo O."/>
            <person name="Jarvis E.D."/>
        </authorList>
    </citation>
    <scope>NUCLEOTIDE SEQUENCE [LARGE SCALE GENOMIC DNA]</scope>
</reference>
<feature type="transmembrane region" description="Helical" evidence="13">
    <location>
        <begin position="37"/>
        <end position="61"/>
    </location>
</feature>
<dbReference type="InterPro" id="IPR000276">
    <property type="entry name" value="GPCR_Rhodpsn"/>
</dbReference>
<feature type="transmembrane region" description="Helical" evidence="13">
    <location>
        <begin position="73"/>
        <end position="95"/>
    </location>
</feature>
<dbReference type="SUPFAM" id="SSF81321">
    <property type="entry name" value="Family A G protein-coupled receptor-like"/>
    <property type="match status" value="1"/>
</dbReference>
<evidence type="ECO:0000313" key="16">
    <source>
        <dbReference type="Proteomes" id="UP001501920"/>
    </source>
</evidence>
<evidence type="ECO:0000256" key="4">
    <source>
        <dbReference type="ARBA" id="ARBA00022989"/>
    </source>
</evidence>
<evidence type="ECO:0000256" key="11">
    <source>
        <dbReference type="ARBA" id="ARBA00039439"/>
    </source>
</evidence>
<reference evidence="15" key="2">
    <citation type="submission" date="2025-08" db="UniProtKB">
        <authorList>
            <consortium name="Ensembl"/>
        </authorList>
    </citation>
    <scope>IDENTIFICATION</scope>
</reference>
<keyword evidence="10 12" id="KW-0807">Transducer</keyword>
<dbReference type="CDD" id="cd15314">
    <property type="entry name" value="7tmA_TAAR1"/>
    <property type="match status" value="1"/>
</dbReference>
<dbReference type="PANTHER" id="PTHR24249">
    <property type="entry name" value="HISTAMINE RECEPTOR-RELATED G-PROTEIN COUPLED RECEPTOR"/>
    <property type="match status" value="1"/>
</dbReference>
<accession>A0AAR2K8Y1</accession>
<comment type="subcellular location">
    <subcellularLocation>
        <location evidence="1">Cell membrane</location>
        <topology evidence="1">Multi-pass membrane protein</topology>
    </subcellularLocation>
</comment>
<dbReference type="InterPro" id="IPR009132">
    <property type="entry name" value="TAAR_fam"/>
</dbReference>
<comment type="similarity">
    <text evidence="12">Belongs to the G-protein coupled receptor 1 family.</text>
</comment>
<feature type="transmembrane region" description="Helical" evidence="13">
    <location>
        <begin position="194"/>
        <end position="220"/>
    </location>
</feature>
<keyword evidence="7" id="KW-1015">Disulfide bond</keyword>
<sequence length="356" mass="39824">VVNMFSSAVCYIKNISLCYEHHPNSCPKFTYPLAVRIVSYFVIGVIILLTLFGNLLVIIAITHFKQLHTPTNYLTLSLAVADLLVGGVVMPASMIRSVETCWYFGTELCKVHTTLDMTLCTASVLNLAFISIERYYAVCHPLQYHSKITPLTTLFMIAVCWSVAVAVGILYPALNILGIEDYNNISCEGACAIVLGPMISLSILAFSLYLPTTIMLSIYLKIYLVAQKQSRLVLQTVSQLNKSRGQPISRGIKRQRHSTISKTERKATKTLAIVMGGFVIFWAPFSIYNFIVTILGYSGSPQMFDVLGWIGYSSSACNPVIYAFFYRWFRKALKVVLLGKIYRNNSSRMDLQSTSF</sequence>
<dbReference type="AlphaFoldDB" id="A0AAR2K8Y1"/>
<feature type="transmembrane region" description="Helical" evidence="13">
    <location>
        <begin position="309"/>
        <end position="329"/>
    </location>
</feature>
<keyword evidence="2" id="KW-1003">Cell membrane</keyword>
<protein>
    <recommendedName>
        <fullName evidence="11">Trace amine-associated receptor 1</fullName>
    </recommendedName>
</protein>
<dbReference type="Ensembl" id="ENSPNAT00000049067.1">
    <property type="protein sequence ID" value="ENSPNAP00000058546.1"/>
    <property type="gene ID" value="ENSPNAG00000037136.1"/>
</dbReference>
<evidence type="ECO:0000256" key="9">
    <source>
        <dbReference type="ARBA" id="ARBA00023180"/>
    </source>
</evidence>
<dbReference type="Pfam" id="PF00001">
    <property type="entry name" value="7tm_1"/>
    <property type="match status" value="1"/>
</dbReference>
<evidence type="ECO:0000256" key="13">
    <source>
        <dbReference type="SAM" id="Phobius"/>
    </source>
</evidence>
<dbReference type="GO" id="GO:0005886">
    <property type="term" value="C:plasma membrane"/>
    <property type="evidence" value="ECO:0007669"/>
    <property type="project" value="UniProtKB-SubCell"/>
</dbReference>
<evidence type="ECO:0000256" key="10">
    <source>
        <dbReference type="ARBA" id="ARBA00023224"/>
    </source>
</evidence>
<evidence type="ECO:0000256" key="2">
    <source>
        <dbReference type="ARBA" id="ARBA00022475"/>
    </source>
</evidence>
<feature type="transmembrane region" description="Helical" evidence="13">
    <location>
        <begin position="115"/>
        <end position="136"/>
    </location>
</feature>
<dbReference type="PROSITE" id="PS50262">
    <property type="entry name" value="G_PROTEIN_RECEP_F1_2"/>
    <property type="match status" value="1"/>
</dbReference>
<dbReference type="PROSITE" id="PS00237">
    <property type="entry name" value="G_PROTEIN_RECEP_F1_1"/>
    <property type="match status" value="1"/>
</dbReference>
<dbReference type="InterPro" id="IPR050569">
    <property type="entry name" value="TAAR"/>
</dbReference>
<dbReference type="PRINTS" id="PR01830">
    <property type="entry name" value="TRACEAMINER"/>
</dbReference>
<feature type="transmembrane region" description="Helical" evidence="13">
    <location>
        <begin position="271"/>
        <end position="297"/>
    </location>
</feature>
<dbReference type="SMART" id="SM01381">
    <property type="entry name" value="7TM_GPCR_Srsx"/>
    <property type="match status" value="1"/>
</dbReference>
<evidence type="ECO:0000256" key="3">
    <source>
        <dbReference type="ARBA" id="ARBA00022692"/>
    </source>
</evidence>
<name>A0AAR2K8Y1_PYGNA</name>
<evidence type="ECO:0000256" key="6">
    <source>
        <dbReference type="ARBA" id="ARBA00023136"/>
    </source>
</evidence>
<dbReference type="Gene3D" id="1.20.1070.10">
    <property type="entry name" value="Rhodopsin 7-helix transmembrane proteins"/>
    <property type="match status" value="1"/>
</dbReference>
<dbReference type="InterPro" id="IPR017452">
    <property type="entry name" value="GPCR_Rhodpsn_7TM"/>
</dbReference>
<reference evidence="15" key="3">
    <citation type="submission" date="2025-09" db="UniProtKB">
        <authorList>
            <consortium name="Ensembl"/>
        </authorList>
    </citation>
    <scope>IDENTIFICATION</scope>
</reference>
<keyword evidence="3 12" id="KW-0812">Transmembrane</keyword>
<feature type="domain" description="G-protein coupled receptors family 1 profile" evidence="14">
    <location>
        <begin position="53"/>
        <end position="322"/>
    </location>
</feature>
<evidence type="ECO:0000256" key="12">
    <source>
        <dbReference type="RuleBase" id="RU000688"/>
    </source>
</evidence>
<keyword evidence="16" id="KW-1185">Reference proteome</keyword>
<dbReference type="Proteomes" id="UP001501920">
    <property type="component" value="Chromosome 4"/>
</dbReference>
<dbReference type="GO" id="GO:0001594">
    <property type="term" value="F:trace-amine receptor activity"/>
    <property type="evidence" value="ECO:0007669"/>
    <property type="project" value="InterPro"/>
</dbReference>
<keyword evidence="8 12" id="KW-0675">Receptor</keyword>
<evidence type="ECO:0000313" key="15">
    <source>
        <dbReference type="Ensembl" id="ENSPNAP00000058546.1"/>
    </source>
</evidence>